<dbReference type="EMDB" id="EMD-4873"/>
<keyword evidence="12 13" id="KW-0472">Membrane</keyword>
<organism evidence="14 16">
    <name type="scientific">Yarrowia lipolytica</name>
    <name type="common">Candida lipolytica</name>
    <dbReference type="NCBI Taxonomy" id="4952"/>
    <lineage>
        <taxon>Eukaryota</taxon>
        <taxon>Fungi</taxon>
        <taxon>Dikarya</taxon>
        <taxon>Ascomycota</taxon>
        <taxon>Saccharomycotina</taxon>
        <taxon>Dipodascomycetes</taxon>
        <taxon>Dipodascales</taxon>
        <taxon>Dipodascales incertae sedis</taxon>
        <taxon>Yarrowia</taxon>
    </lineage>
</organism>
<keyword evidence="6" id="KW-0679">Respiratory chain</keyword>
<keyword evidence="7 13" id="KW-0812">Transmembrane</keyword>
<evidence type="ECO:0000256" key="7">
    <source>
        <dbReference type="ARBA" id="ARBA00022692"/>
    </source>
</evidence>
<keyword evidence="10 13" id="KW-1133">Transmembrane helix</keyword>
<dbReference type="VEuPathDB" id="FungiDB:YALI0_C21789g"/>
<feature type="transmembrane region" description="Helical" evidence="13">
    <location>
        <begin position="12"/>
        <end position="31"/>
    </location>
</feature>
<evidence type="ECO:0000256" key="13">
    <source>
        <dbReference type="SAM" id="Phobius"/>
    </source>
</evidence>
<evidence type="ECO:0000256" key="2">
    <source>
        <dbReference type="ARBA" id="ARBA00004298"/>
    </source>
</evidence>
<keyword evidence="9" id="KW-0249">Electron transport</keyword>
<dbReference type="EMDB" id="EMD-4872"/>
<comment type="similarity">
    <text evidence="3">Belongs to the complex I NDUFA1 subunit family.</text>
</comment>
<dbReference type="EMDB" id="EMD-4874"/>
<dbReference type="SMR" id="A0A1D8NC63"/>
<gene>
    <name evidence="15" type="ORF">B0I71DRAFT_173710</name>
    <name evidence="14" type="ORF">YALI1_C30086g</name>
</gene>
<dbReference type="Proteomes" id="UP000256601">
    <property type="component" value="Unassembled WGS sequence"/>
</dbReference>
<evidence type="ECO:0000256" key="5">
    <source>
        <dbReference type="ARBA" id="ARBA00022448"/>
    </source>
</evidence>
<evidence type="ECO:0000313" key="15">
    <source>
        <dbReference type="EMBL" id="RDW27121.1"/>
    </source>
</evidence>
<evidence type="ECO:0000256" key="10">
    <source>
        <dbReference type="ARBA" id="ARBA00022989"/>
    </source>
</evidence>
<keyword evidence="8" id="KW-0999">Mitochondrion inner membrane</keyword>
<evidence type="ECO:0007829" key="18">
    <source>
        <dbReference type="PDB" id="7B0N"/>
    </source>
</evidence>
<reference evidence="15 17" key="2">
    <citation type="submission" date="2018-07" db="EMBL/GenBank/DDBJ databases">
        <title>Draft Genome Assemblies for Five Robust Yarrowia lipolytica Strains Exhibiting High Lipid Production and Pentose Sugar Utilization and Sugar Alcohol Secretion from Undetoxified Lignocellulosic Biomass Hydrolysates.</title>
        <authorList>
            <consortium name="DOE Joint Genome Institute"/>
            <person name="Walker C."/>
            <person name="Ryu S."/>
            <person name="Na H."/>
            <person name="Zane M."/>
            <person name="LaButti K."/>
            <person name="Lipzen A."/>
            <person name="Haridas S."/>
            <person name="Barry K."/>
            <person name="Grigoriev I.V."/>
            <person name="Quarterman J."/>
            <person name="Slininger P."/>
            <person name="Dien B."/>
            <person name="Trinh C.T."/>
        </authorList>
    </citation>
    <scope>NUCLEOTIDE SEQUENCE [LARGE SCALE GENOMIC DNA]</scope>
    <source>
        <strain evidence="15 17">YB392</strain>
    </source>
</reference>
<evidence type="ECO:0000256" key="9">
    <source>
        <dbReference type="ARBA" id="ARBA00022982"/>
    </source>
</evidence>
<evidence type="ECO:0000313" key="14">
    <source>
        <dbReference type="EMBL" id="AOW03223.1"/>
    </source>
</evidence>
<keyword evidence="5" id="KW-0813">Transport</keyword>
<evidence type="ECO:0000313" key="17">
    <source>
        <dbReference type="Proteomes" id="UP000256601"/>
    </source>
</evidence>
<proteinExistence type="evidence at protein level"/>
<dbReference type="RefSeq" id="XP_002143040.1">
    <property type="nucleotide sequence ID" value="XM_002143004.1"/>
</dbReference>
<dbReference type="eggNOG" id="ENOG502S786">
    <property type="taxonomic scope" value="Eukaryota"/>
</dbReference>
<dbReference type="OrthoDB" id="1920692at2759"/>
<dbReference type="InterPro" id="IPR017384">
    <property type="entry name" value="NADH_Ub_cplx-1_asu_su-1"/>
</dbReference>
<dbReference type="EMBL" id="CP017555">
    <property type="protein sequence ID" value="AOW03223.1"/>
    <property type="molecule type" value="Genomic_DNA"/>
</dbReference>
<evidence type="ECO:0000256" key="3">
    <source>
        <dbReference type="ARBA" id="ARBA00009960"/>
    </source>
</evidence>
<dbReference type="GO" id="GO:0005743">
    <property type="term" value="C:mitochondrial inner membrane"/>
    <property type="evidence" value="ECO:0007669"/>
    <property type="project" value="UniProtKB-SubCell"/>
</dbReference>
<evidence type="ECO:0000256" key="6">
    <source>
        <dbReference type="ARBA" id="ARBA00022660"/>
    </source>
</evidence>
<comment type="function">
    <text evidence="1">Accessory subunit of the mitochondrial membrane respiratory chain NADH dehydrogenase (Complex I), that is believed not to be involved in catalysis. Complex I functions in the transfer of electrons from NADH to the respiratory chain. The immediate electron acceptor for the enzyme is believed to be ubiquinone.</text>
</comment>
<dbReference type="EMDB" id="EMD-10711"/>
<accession>A0A1D8NC63</accession>
<reference evidence="14 16" key="1">
    <citation type="journal article" date="2016" name="PLoS ONE">
        <title>Sequence Assembly of Yarrowia lipolytica Strain W29/CLIB89 Shows Transposable Element Diversity.</title>
        <authorList>
            <person name="Magnan C."/>
            <person name="Yu J."/>
            <person name="Chang I."/>
            <person name="Jahn E."/>
            <person name="Kanomata Y."/>
            <person name="Wu J."/>
            <person name="Zeller M."/>
            <person name="Oakes M."/>
            <person name="Baldi P."/>
            <person name="Sandmeyer S."/>
        </authorList>
    </citation>
    <scope>NUCLEOTIDE SEQUENCE [LARGE SCALE GENOMIC DNA]</scope>
    <source>
        <strain evidence="14">CLIB89</strain>
        <strain evidence="16">CLIB89(W29)</strain>
    </source>
</reference>
<dbReference type="VEuPathDB" id="FungiDB:YALI1_C30086g"/>
<dbReference type="PANTHER" id="PTHR17098:SF2">
    <property type="entry name" value="NADH DEHYDROGENASE [UBIQUINONE] 1 ALPHA SUBCOMPLEX SUBUNIT 1"/>
    <property type="match status" value="1"/>
</dbReference>
<comment type="subcellular location">
    <subcellularLocation>
        <location evidence="2">Mitochondrion inner membrane</location>
        <topology evidence="2">Single-pass membrane protein</topology>
        <orientation evidence="2">Matrix side</orientation>
    </subcellularLocation>
</comment>
<dbReference type="EMDB" id="EMD-11969"/>
<evidence type="ECO:0000256" key="1">
    <source>
        <dbReference type="ARBA" id="ARBA00003195"/>
    </source>
</evidence>
<evidence type="ECO:0000256" key="8">
    <source>
        <dbReference type="ARBA" id="ARBA00022792"/>
    </source>
</evidence>
<evidence type="ECO:0000256" key="4">
    <source>
        <dbReference type="ARBA" id="ARBA00016392"/>
    </source>
</evidence>
<dbReference type="Proteomes" id="UP000182444">
    <property type="component" value="Chromosome 1C"/>
</dbReference>
<protein>
    <recommendedName>
        <fullName evidence="4">NADH dehydrogenase [ubiquinone] 1 alpha subcomplex subunit 1</fullName>
    </recommendedName>
</protein>
<dbReference type="EMDB" id="EMD-10815"/>
<reference evidence="18" key="3">
    <citation type="journal article" date="2021" name="J. Biol. Chem.">
        <title>A conserved arginine residue is critical for stabilizing the N2 FeS cluster in mitochondrial complex I.</title>
        <authorList>
            <person name="Hameedi M.A."/>
            <person name="Grba D.N."/>
            <person name="Richardson K.H."/>
            <person name="Jones A.J.Y."/>
            <person name="Song W."/>
            <person name="Roessler M.M."/>
            <person name="Wright J.J."/>
            <person name="Hirst J."/>
        </authorList>
    </citation>
    <scope>STRUCTURE BY ELECTRON MICROSCOPY (3.70 ANGSTROMS) OF 2-87</scope>
</reference>
<dbReference type="PDB" id="7B0N">
    <property type="method" value="EM"/>
    <property type="resolution" value="3.70 A"/>
    <property type="chains" value="a=2-87"/>
</dbReference>
<name>A0A1D8NC63_YARLL</name>
<dbReference type="OMA" id="EVSNPWK"/>
<dbReference type="EMDB" id="EMD-14764"/>
<dbReference type="GeneID" id="7009475"/>
<dbReference type="EMBL" id="KZ858968">
    <property type="protein sequence ID" value="RDW27121.1"/>
    <property type="molecule type" value="Genomic_DNA"/>
</dbReference>
<dbReference type="AlphaFoldDB" id="A0A1D8NC63"/>
<dbReference type="KEGG" id="yli:7009475"/>
<dbReference type="Pfam" id="PF15879">
    <property type="entry name" value="MWFE"/>
    <property type="match status" value="1"/>
</dbReference>
<keyword evidence="18" id="KW-0002">3D-structure</keyword>
<evidence type="ECO:0000256" key="11">
    <source>
        <dbReference type="ARBA" id="ARBA00023128"/>
    </source>
</evidence>
<evidence type="ECO:0000256" key="12">
    <source>
        <dbReference type="ARBA" id="ARBA00023136"/>
    </source>
</evidence>
<evidence type="ECO:0000313" key="16">
    <source>
        <dbReference type="Proteomes" id="UP000182444"/>
    </source>
</evidence>
<dbReference type="PANTHER" id="PTHR17098">
    <property type="entry name" value="NADH-UBIQUINONE OXIDOREDUCTASE MWFE SUBUNIT"/>
    <property type="match status" value="1"/>
</dbReference>
<dbReference type="EMDB" id="EMD-4384"/>
<sequence>MAIPFEALLPYGIIFGLLTAGGGAMQVLHVYRNGGVRDRFAIDQWDSQMMERDLRLNGGQGRKQVDQATAPEAFKHNHVWKSERPLI</sequence>
<keyword evidence="11" id="KW-0496">Mitochondrion</keyword>